<name>A0A1M5XUQ0_9FLAO</name>
<feature type="domain" description="LysM" evidence="1">
    <location>
        <begin position="176"/>
        <end position="223"/>
    </location>
</feature>
<dbReference type="STRING" id="573501.SAMN04487999_1716"/>
<keyword evidence="5" id="KW-1185">Reference proteome</keyword>
<proteinExistence type="predicted"/>
<dbReference type="InterPro" id="IPR018392">
    <property type="entry name" value="LysM"/>
</dbReference>
<accession>A0A1M5XUQ0</accession>
<organism evidence="3 4">
    <name type="scientific">Leeuwenhoekiella palythoae</name>
    <dbReference type="NCBI Taxonomy" id="573501"/>
    <lineage>
        <taxon>Bacteria</taxon>
        <taxon>Pseudomonadati</taxon>
        <taxon>Bacteroidota</taxon>
        <taxon>Flavobacteriia</taxon>
        <taxon>Flavobacteriales</taxon>
        <taxon>Flavobacteriaceae</taxon>
        <taxon>Leeuwenhoekiella</taxon>
    </lineage>
</organism>
<reference evidence="4" key="2">
    <citation type="submission" date="2016-11" db="EMBL/GenBank/DDBJ databases">
        <authorList>
            <person name="Varghese N."/>
            <person name="Submissions S."/>
        </authorList>
    </citation>
    <scope>NUCLEOTIDE SEQUENCE [LARGE SCALE GENOMIC DNA]</scope>
    <source>
        <strain evidence="4">DSM 19859</strain>
    </source>
</reference>
<dbReference type="EMBL" id="FQXT01000003">
    <property type="protein sequence ID" value="SHI03274.1"/>
    <property type="molecule type" value="Genomic_DNA"/>
</dbReference>
<sequence>MALGELFKLKITAFRDIKYSEKVADGVFTSLLNPEKYTLAYKIEYNDDQAAGSSGNDPRFEKMPPKNLDLEFLFDRTGIIAHNQNHDKDVGVVDDIQQFKEVAFEYSGDEHRPYYLEIRWGSLLFKGILIEMNIEYKLFNPQGTPLRAVIKARFKETVDPELRLADENRNSPDLTHIRIVESGDTLPLMAFRIYGDSKYYLKVAQANGITNFRTLKPGQKIFFPPIIEKTI</sequence>
<reference evidence="3" key="1">
    <citation type="submission" date="2016-11" db="EMBL/GenBank/DDBJ databases">
        <authorList>
            <person name="Jaros S."/>
            <person name="Januszkiewicz K."/>
            <person name="Wedrychowicz H."/>
        </authorList>
    </citation>
    <scope>NUCLEOTIDE SEQUENCE [LARGE SCALE GENOMIC DNA]</scope>
    <source>
        <strain evidence="3">DSM 19859</strain>
    </source>
</reference>
<evidence type="ECO:0000313" key="5">
    <source>
        <dbReference type="Proteomes" id="UP000290037"/>
    </source>
</evidence>
<dbReference type="InterPro" id="IPR045361">
    <property type="entry name" value="CIS_tube_prot_N"/>
</dbReference>
<dbReference type="Proteomes" id="UP000184240">
    <property type="component" value="Unassembled WGS sequence"/>
</dbReference>
<dbReference type="PROSITE" id="PS51782">
    <property type="entry name" value="LYSM"/>
    <property type="match status" value="1"/>
</dbReference>
<dbReference type="Proteomes" id="UP000290037">
    <property type="component" value="Unassembled WGS sequence"/>
</dbReference>
<reference evidence="2 5" key="3">
    <citation type="submission" date="2018-07" db="EMBL/GenBank/DDBJ databases">
        <title>Leeuwenhoekiella genomics.</title>
        <authorList>
            <person name="Tahon G."/>
            <person name="Willems A."/>
        </authorList>
    </citation>
    <scope>NUCLEOTIDE SEQUENCE [LARGE SCALE GENOMIC DNA]</scope>
    <source>
        <strain evidence="2 5">LMG 24856</strain>
    </source>
</reference>
<protein>
    <recommendedName>
        <fullName evidence="1">LysM domain-containing protein</fullName>
    </recommendedName>
</protein>
<dbReference type="InterPro" id="IPR036779">
    <property type="entry name" value="LysM_dom_sf"/>
</dbReference>
<gene>
    <name evidence="2" type="ORF">DSM01_1011</name>
    <name evidence="3" type="ORF">SAMN04487999_1716</name>
</gene>
<evidence type="ECO:0000259" key="1">
    <source>
        <dbReference type="PROSITE" id="PS51782"/>
    </source>
</evidence>
<dbReference type="Gene3D" id="3.10.350.10">
    <property type="entry name" value="LysM domain"/>
    <property type="match status" value="1"/>
</dbReference>
<dbReference type="RefSeq" id="WP_072982230.1">
    <property type="nucleotide sequence ID" value="NZ_FQXT01000003.1"/>
</dbReference>
<evidence type="ECO:0000313" key="2">
    <source>
        <dbReference type="EMBL" id="RXG30261.1"/>
    </source>
</evidence>
<dbReference type="Pfam" id="PF19266">
    <property type="entry name" value="CIS_tube"/>
    <property type="match status" value="1"/>
</dbReference>
<dbReference type="EMBL" id="QOVN01000002">
    <property type="protein sequence ID" value="RXG30261.1"/>
    <property type="molecule type" value="Genomic_DNA"/>
</dbReference>
<evidence type="ECO:0000313" key="3">
    <source>
        <dbReference type="EMBL" id="SHI03274.1"/>
    </source>
</evidence>
<evidence type="ECO:0000313" key="4">
    <source>
        <dbReference type="Proteomes" id="UP000184240"/>
    </source>
</evidence>
<dbReference type="AlphaFoldDB" id="A0A1M5XUQ0"/>
<dbReference type="OrthoDB" id="9815939at2"/>